<comment type="caution">
    <text evidence="2">The sequence shown here is derived from an EMBL/GenBank/DDBJ whole genome shotgun (WGS) entry which is preliminary data.</text>
</comment>
<proteinExistence type="predicted"/>
<evidence type="ECO:0000256" key="1">
    <source>
        <dbReference type="SAM" id="MobiDB-lite"/>
    </source>
</evidence>
<dbReference type="EMBL" id="BART01031589">
    <property type="protein sequence ID" value="GAH15912.1"/>
    <property type="molecule type" value="Genomic_DNA"/>
</dbReference>
<evidence type="ECO:0000313" key="2">
    <source>
        <dbReference type="EMBL" id="GAH15912.1"/>
    </source>
</evidence>
<accession>X1D6Q9</accession>
<sequence length="84" mass="8724">MLDNVLSVDETDSDATKNKHTSNALEKASADHQAATTAHGRSQAAAVSDLDQMISGPSVAEVQAISDKVDELLASLRTSGTLDT</sequence>
<protein>
    <submittedName>
        <fullName evidence="2">Uncharacterized protein</fullName>
    </submittedName>
</protein>
<reference evidence="2" key="1">
    <citation type="journal article" date="2014" name="Front. Microbiol.">
        <title>High frequency of phylogenetically diverse reductive dehalogenase-homologous genes in deep subseafloor sedimentary metagenomes.</title>
        <authorList>
            <person name="Kawai M."/>
            <person name="Futagami T."/>
            <person name="Toyoda A."/>
            <person name="Takaki Y."/>
            <person name="Nishi S."/>
            <person name="Hori S."/>
            <person name="Arai W."/>
            <person name="Tsubouchi T."/>
            <person name="Morono Y."/>
            <person name="Uchiyama I."/>
            <person name="Ito T."/>
            <person name="Fujiyama A."/>
            <person name="Inagaki F."/>
            <person name="Takami H."/>
        </authorList>
    </citation>
    <scope>NUCLEOTIDE SEQUENCE</scope>
    <source>
        <strain evidence="2">Expedition CK06-06</strain>
    </source>
</reference>
<name>X1D6Q9_9ZZZZ</name>
<dbReference type="AlphaFoldDB" id="X1D6Q9"/>
<feature type="region of interest" description="Disordered" evidence="1">
    <location>
        <begin position="1"/>
        <end position="47"/>
    </location>
</feature>
<gene>
    <name evidence="2" type="ORF">S01H4_54838</name>
</gene>
<organism evidence="2">
    <name type="scientific">marine sediment metagenome</name>
    <dbReference type="NCBI Taxonomy" id="412755"/>
    <lineage>
        <taxon>unclassified sequences</taxon>
        <taxon>metagenomes</taxon>
        <taxon>ecological metagenomes</taxon>
    </lineage>
</organism>